<dbReference type="SUPFAM" id="SSF55073">
    <property type="entry name" value="Nucleotide cyclase"/>
    <property type="match status" value="1"/>
</dbReference>
<dbReference type="InterPro" id="IPR050469">
    <property type="entry name" value="Diguanylate_Cyclase"/>
</dbReference>
<dbReference type="Gene3D" id="2.60.120.260">
    <property type="entry name" value="Galactose-binding domain-like"/>
    <property type="match status" value="1"/>
</dbReference>
<dbReference type="Pfam" id="PF00990">
    <property type="entry name" value="GGDEF"/>
    <property type="match status" value="1"/>
</dbReference>
<comment type="catalytic activity">
    <reaction evidence="3">
        <text>2 GTP = 3',3'-c-di-GMP + 2 diphosphate</text>
        <dbReference type="Rhea" id="RHEA:24898"/>
        <dbReference type="ChEBI" id="CHEBI:33019"/>
        <dbReference type="ChEBI" id="CHEBI:37565"/>
        <dbReference type="ChEBI" id="CHEBI:58805"/>
        <dbReference type="EC" id="2.7.7.65"/>
    </reaction>
</comment>
<keyword evidence="4" id="KW-1133">Transmembrane helix</keyword>
<dbReference type="CDD" id="cd01949">
    <property type="entry name" value="GGDEF"/>
    <property type="match status" value="1"/>
</dbReference>
<evidence type="ECO:0000313" key="6">
    <source>
        <dbReference type="EMBL" id="PLW68584.1"/>
    </source>
</evidence>
<evidence type="ECO:0000256" key="4">
    <source>
        <dbReference type="SAM" id="Phobius"/>
    </source>
</evidence>
<dbReference type="PANTHER" id="PTHR45138:SF9">
    <property type="entry name" value="DIGUANYLATE CYCLASE DGCM-RELATED"/>
    <property type="match status" value="1"/>
</dbReference>
<reference evidence="6 7" key="1">
    <citation type="submission" date="2018-01" db="EMBL/GenBank/DDBJ databases">
        <title>The draft genome sequence of Halioglobus lutimaris HF004.</title>
        <authorList>
            <person name="Du Z.-J."/>
            <person name="Shi M.-J."/>
        </authorList>
    </citation>
    <scope>NUCLEOTIDE SEQUENCE [LARGE SCALE GENOMIC DNA]</scope>
    <source>
        <strain evidence="6 7">HF004</strain>
    </source>
</reference>
<dbReference type="FunFam" id="3.30.70.270:FF:000001">
    <property type="entry name" value="Diguanylate cyclase domain protein"/>
    <property type="match status" value="1"/>
</dbReference>
<dbReference type="Proteomes" id="UP000235005">
    <property type="component" value="Unassembled WGS sequence"/>
</dbReference>
<keyword evidence="4" id="KW-0812">Transmembrane</keyword>
<keyword evidence="7" id="KW-1185">Reference proteome</keyword>
<gene>
    <name evidence="6" type="ORF">C0039_11220</name>
</gene>
<dbReference type="InterPro" id="IPR000160">
    <property type="entry name" value="GGDEF_dom"/>
</dbReference>
<accession>A0A2N5X262</accession>
<evidence type="ECO:0000313" key="7">
    <source>
        <dbReference type="Proteomes" id="UP000235005"/>
    </source>
</evidence>
<dbReference type="InterPro" id="IPR029787">
    <property type="entry name" value="Nucleotide_cyclase"/>
</dbReference>
<dbReference type="InterPro" id="IPR008979">
    <property type="entry name" value="Galactose-bd-like_sf"/>
</dbReference>
<dbReference type="Pfam" id="PF07695">
    <property type="entry name" value="7TMR-DISM_7TM"/>
    <property type="match status" value="1"/>
</dbReference>
<name>A0A2N5X262_9GAMM</name>
<feature type="transmembrane region" description="Helical" evidence="4">
    <location>
        <begin position="390"/>
        <end position="412"/>
    </location>
</feature>
<keyword evidence="4" id="KW-0472">Membrane</keyword>
<comment type="caution">
    <text evidence="6">The sequence shown here is derived from an EMBL/GenBank/DDBJ whole genome shotgun (WGS) entry which is preliminary data.</text>
</comment>
<dbReference type="InterPro" id="IPR043128">
    <property type="entry name" value="Rev_trsase/Diguanyl_cyclase"/>
</dbReference>
<dbReference type="Gene3D" id="3.30.70.270">
    <property type="match status" value="1"/>
</dbReference>
<proteinExistence type="predicted"/>
<feature type="domain" description="GGDEF" evidence="5">
    <location>
        <begin position="497"/>
        <end position="629"/>
    </location>
</feature>
<feature type="transmembrane region" description="Helical" evidence="4">
    <location>
        <begin position="335"/>
        <end position="354"/>
    </location>
</feature>
<organism evidence="6 7">
    <name type="scientific">Pseudohalioglobus lutimaris</name>
    <dbReference type="NCBI Taxonomy" id="1737061"/>
    <lineage>
        <taxon>Bacteria</taxon>
        <taxon>Pseudomonadati</taxon>
        <taxon>Pseudomonadota</taxon>
        <taxon>Gammaproteobacteria</taxon>
        <taxon>Cellvibrionales</taxon>
        <taxon>Halieaceae</taxon>
        <taxon>Pseudohalioglobus</taxon>
    </lineage>
</organism>
<dbReference type="OrthoDB" id="9812260at2"/>
<evidence type="ECO:0000256" key="2">
    <source>
        <dbReference type="ARBA" id="ARBA00012528"/>
    </source>
</evidence>
<feature type="transmembrane region" description="Helical" evidence="4">
    <location>
        <begin position="418"/>
        <end position="435"/>
    </location>
</feature>
<feature type="transmembrane region" description="Helical" evidence="4">
    <location>
        <begin position="360"/>
        <end position="378"/>
    </location>
</feature>
<comment type="cofactor">
    <cofactor evidence="1">
        <name>Mg(2+)</name>
        <dbReference type="ChEBI" id="CHEBI:18420"/>
    </cofactor>
</comment>
<dbReference type="GO" id="GO:0052621">
    <property type="term" value="F:diguanylate cyclase activity"/>
    <property type="evidence" value="ECO:0007669"/>
    <property type="project" value="UniProtKB-EC"/>
</dbReference>
<dbReference type="PANTHER" id="PTHR45138">
    <property type="entry name" value="REGULATORY COMPONENTS OF SENSORY TRANSDUCTION SYSTEM"/>
    <property type="match status" value="1"/>
</dbReference>
<dbReference type="EC" id="2.7.7.65" evidence="2"/>
<dbReference type="InterPro" id="IPR011623">
    <property type="entry name" value="7TMR_DISM_rcpt_extracell_dom1"/>
</dbReference>
<feature type="transmembrane region" description="Helical" evidence="4">
    <location>
        <begin position="308"/>
        <end position="328"/>
    </location>
</feature>
<dbReference type="NCBIfam" id="TIGR00254">
    <property type="entry name" value="GGDEF"/>
    <property type="match status" value="1"/>
</dbReference>
<feature type="transmembrane region" description="Helical" evidence="4">
    <location>
        <begin position="241"/>
        <end position="262"/>
    </location>
</feature>
<dbReference type="SUPFAM" id="SSF49785">
    <property type="entry name" value="Galactose-binding domain-like"/>
    <property type="match status" value="1"/>
</dbReference>
<dbReference type="PROSITE" id="PS50887">
    <property type="entry name" value="GGDEF"/>
    <property type="match status" value="1"/>
</dbReference>
<protein>
    <recommendedName>
        <fullName evidence="2">diguanylate cyclase</fullName>
        <ecNumber evidence="2">2.7.7.65</ecNumber>
    </recommendedName>
</protein>
<evidence type="ECO:0000256" key="3">
    <source>
        <dbReference type="ARBA" id="ARBA00034247"/>
    </source>
</evidence>
<sequence length="636" mass="70312">MPPNNITASSSAVPCRTWPASLWLAGYSKVLLRPLLLFFVAACLLVAGQQAHAHPDADADADADVPRVSAANLAEGLSLRGQWRFQPGDDLSWANPALDDSQWQTLGVPQRWPTGGYPEQGQMGWYRLSLIVDPELRGTRLLDQLAVRMGKVLSAYELYAGGELIGSVGRLPPLNETDYDRERVLSISESAVDADGRLVLALRVWGGEAALVDSWGAGPISGEFKLGYFRDLLIGGVIAELPGLIFAAMTLFFGCYHLYLYGRNRNLEAFFWFGLMACNVAVYGVMITQWKYITDLSFLSMKKIEFGAVYLLPAVGMQMIWSLLGLPISRWLRAYQVSFVAASLLVVLIPGHTVHYQTLSIWQLWIIPIMAWAPWVLLRESRAGNAEARTVLLGTIIFIGAAVNDMLIDMVHLETARIAPLGFIAVLVAMAVSLANRFTTMCRELEVEVAERTAELSEANEQLARVARFDHLTGLLNRRGFADEAEREIGRAARTDRPLSVLLADVDNFKLFNDQHGHVCGDKVLKRAARLLQGRLREVDKVARWGGEEFILLLPETDLDGAAVLGESLRKTIAENLFEFGEQRLSITMTFGIASFRKGETLEACIARADTALYHGKENGRNKVMIGNYKGLSIVN</sequence>
<dbReference type="SMART" id="SM00267">
    <property type="entry name" value="GGDEF"/>
    <property type="match status" value="1"/>
</dbReference>
<dbReference type="EMBL" id="PKUS01000012">
    <property type="protein sequence ID" value="PLW68584.1"/>
    <property type="molecule type" value="Genomic_DNA"/>
</dbReference>
<feature type="transmembrane region" description="Helical" evidence="4">
    <location>
        <begin position="269"/>
        <end position="288"/>
    </location>
</feature>
<evidence type="ECO:0000256" key="1">
    <source>
        <dbReference type="ARBA" id="ARBA00001946"/>
    </source>
</evidence>
<evidence type="ECO:0000259" key="5">
    <source>
        <dbReference type="PROSITE" id="PS50887"/>
    </source>
</evidence>
<dbReference type="AlphaFoldDB" id="A0A2N5X262"/>